<dbReference type="Pfam" id="PF01471">
    <property type="entry name" value="PG_binding_1"/>
    <property type="match status" value="1"/>
</dbReference>
<dbReference type="EMBL" id="AP026708">
    <property type="protein sequence ID" value="BDQ32767.1"/>
    <property type="molecule type" value="Genomic_DNA"/>
</dbReference>
<accession>A0ABN6RTC9</accession>
<dbReference type="InterPro" id="IPR036366">
    <property type="entry name" value="PGBDSf"/>
</dbReference>
<protein>
    <recommendedName>
        <fullName evidence="1">Peptidoglycan binding-like domain-containing protein</fullName>
    </recommendedName>
</protein>
<dbReference type="Gene3D" id="1.10.101.10">
    <property type="entry name" value="PGBD-like superfamily/PGBD"/>
    <property type="match status" value="1"/>
</dbReference>
<proteinExistence type="predicted"/>
<name>A0ABN6RTC9_9BACT</name>
<evidence type="ECO:0000259" key="1">
    <source>
        <dbReference type="Pfam" id="PF01471"/>
    </source>
</evidence>
<dbReference type="SUPFAM" id="SSF47090">
    <property type="entry name" value="PGBD-like"/>
    <property type="match status" value="1"/>
</dbReference>
<sequence length="238" mass="26339">MVEVLRRFEDANGRTQMMLDMAVYSMQQPTKGELNANSVAFITDYKTVMKSGTEEAKQEAREAVTAFQQQAGLTADGALGPQTSMAMAKALGIQEFSLLASAPIYPDNPRYSMYIMDEVLAKNDPDTYLKGFASMSAVAAKAIPEAQLPSRSKSGGSFLAALYFMDQLPKDSAIQVGFSEFENRKDSDFRSTMRPVYSTGKSWPVVYVPFKIERSTNTKKLYALVLINGTIVKSMRLR</sequence>
<evidence type="ECO:0000313" key="3">
    <source>
        <dbReference type="Proteomes" id="UP001061361"/>
    </source>
</evidence>
<feature type="domain" description="Peptidoglycan binding-like" evidence="1">
    <location>
        <begin position="59"/>
        <end position="87"/>
    </location>
</feature>
<keyword evidence="3" id="KW-1185">Reference proteome</keyword>
<dbReference type="Proteomes" id="UP001061361">
    <property type="component" value="Chromosome"/>
</dbReference>
<gene>
    <name evidence="2" type="ORF">JCM14722_03090</name>
</gene>
<evidence type="ECO:0000313" key="2">
    <source>
        <dbReference type="EMBL" id="BDQ32767.1"/>
    </source>
</evidence>
<dbReference type="InterPro" id="IPR002477">
    <property type="entry name" value="Peptidoglycan-bd-like"/>
</dbReference>
<organism evidence="2 3">
    <name type="scientific">Pseudodesulfovibrio portus</name>
    <dbReference type="NCBI Taxonomy" id="231439"/>
    <lineage>
        <taxon>Bacteria</taxon>
        <taxon>Pseudomonadati</taxon>
        <taxon>Thermodesulfobacteriota</taxon>
        <taxon>Desulfovibrionia</taxon>
        <taxon>Desulfovibrionales</taxon>
        <taxon>Desulfovibrionaceae</taxon>
    </lineage>
</organism>
<dbReference type="RefSeq" id="WP_264982830.1">
    <property type="nucleotide sequence ID" value="NZ_AP026708.1"/>
</dbReference>
<reference evidence="2" key="1">
    <citation type="submission" date="2022-08" db="EMBL/GenBank/DDBJ databases">
        <title>Genome Sequence of the sulphate-reducing bacterium, Pseudodesulfovibrio portus JCM14722.</title>
        <authorList>
            <person name="Kondo R."/>
            <person name="Kataoka T."/>
        </authorList>
    </citation>
    <scope>NUCLEOTIDE SEQUENCE</scope>
    <source>
        <strain evidence="2">JCM 14722</strain>
    </source>
</reference>
<dbReference type="InterPro" id="IPR036365">
    <property type="entry name" value="PGBD-like_sf"/>
</dbReference>